<gene>
    <name evidence="2" type="ORF">OF122_08110</name>
</gene>
<dbReference type="InterPro" id="IPR016181">
    <property type="entry name" value="Acyl_CoA_acyltransferase"/>
</dbReference>
<evidence type="ECO:0000313" key="3">
    <source>
        <dbReference type="Proteomes" id="UP001163882"/>
    </source>
</evidence>
<reference evidence="2" key="1">
    <citation type="submission" date="2022-10" db="EMBL/GenBank/DDBJ databases">
        <title>YIM 151497 complete genome.</title>
        <authorList>
            <person name="Chen X."/>
        </authorList>
    </citation>
    <scope>NUCLEOTIDE SEQUENCE</scope>
    <source>
        <strain evidence="2">YIM 151497</strain>
    </source>
</reference>
<dbReference type="RefSeq" id="WP_264227264.1">
    <property type="nucleotide sequence ID" value="NZ_CP107716.1"/>
</dbReference>
<organism evidence="2 3">
    <name type="scientific">Pelagibacterium flavum</name>
    <dbReference type="NCBI Taxonomy" id="2984530"/>
    <lineage>
        <taxon>Bacteria</taxon>
        <taxon>Pseudomonadati</taxon>
        <taxon>Pseudomonadota</taxon>
        <taxon>Alphaproteobacteria</taxon>
        <taxon>Hyphomicrobiales</taxon>
        <taxon>Devosiaceae</taxon>
        <taxon>Pelagibacterium</taxon>
    </lineage>
</organism>
<dbReference type="EMBL" id="CP107716">
    <property type="protein sequence ID" value="UYQ73706.1"/>
    <property type="molecule type" value="Genomic_DNA"/>
</dbReference>
<evidence type="ECO:0000259" key="1">
    <source>
        <dbReference type="PROSITE" id="PS51186"/>
    </source>
</evidence>
<dbReference type="Gene3D" id="3.40.630.30">
    <property type="match status" value="1"/>
</dbReference>
<dbReference type="Proteomes" id="UP001163882">
    <property type="component" value="Chromosome"/>
</dbReference>
<name>A0ABY6ITA3_9HYPH</name>
<dbReference type="SUPFAM" id="SSF55729">
    <property type="entry name" value="Acyl-CoA N-acyltransferases (Nat)"/>
    <property type="match status" value="1"/>
</dbReference>
<sequence>MTDAQMTSRAATHADIADVHRELMDLIDSMPYYGERFKAFEKARFNRTFLRTLLEIDPWHILLLEMDGVTGGFLISGPANGTIFQFWSAIYPDYRGTPLGRFGMDAFISHWDNSRFHKASTYTRPDNRPALVLLKRYGYSQVAHLEDHIFGEDYFVMERKFTKAVDGYDNGISLPLATRLKLKARALLDR</sequence>
<keyword evidence="3" id="KW-1185">Reference proteome</keyword>
<dbReference type="PROSITE" id="PS51186">
    <property type="entry name" value="GNAT"/>
    <property type="match status" value="1"/>
</dbReference>
<evidence type="ECO:0000313" key="2">
    <source>
        <dbReference type="EMBL" id="UYQ73706.1"/>
    </source>
</evidence>
<feature type="domain" description="N-acetyltransferase" evidence="1">
    <location>
        <begin position="6"/>
        <end position="162"/>
    </location>
</feature>
<accession>A0ABY6ITA3</accession>
<dbReference type="InterPro" id="IPR000182">
    <property type="entry name" value="GNAT_dom"/>
</dbReference>
<proteinExistence type="predicted"/>
<protein>
    <recommendedName>
        <fullName evidence="1">N-acetyltransferase domain-containing protein</fullName>
    </recommendedName>
</protein>